<sequence>MIIVRENISKECLILIYKSFSVVFRPFENFLHLTVRGLKLK</sequence>
<accession>C6M5V3</accession>
<dbReference type="EMBL" id="ACKO02000010">
    <property type="protein sequence ID" value="EET44431.1"/>
    <property type="molecule type" value="Genomic_DNA"/>
</dbReference>
<gene>
    <name evidence="1" type="ORF">NEISICOT_01902</name>
</gene>
<proteinExistence type="predicted"/>
<dbReference type="AlphaFoldDB" id="C6M5V3"/>
<comment type="caution">
    <text evidence="1">The sequence shown here is derived from an EMBL/GenBank/DDBJ whole genome shotgun (WGS) entry which is preliminary data.</text>
</comment>
<organism evidence="1 2">
    <name type="scientific">Neisseria sicca ATCC 29256</name>
    <dbReference type="NCBI Taxonomy" id="547045"/>
    <lineage>
        <taxon>Bacteria</taxon>
        <taxon>Pseudomonadati</taxon>
        <taxon>Pseudomonadota</taxon>
        <taxon>Betaproteobacteria</taxon>
        <taxon>Neisseriales</taxon>
        <taxon>Neisseriaceae</taxon>
        <taxon>Neisseria</taxon>
    </lineage>
</organism>
<reference evidence="1" key="1">
    <citation type="submission" date="2009-07" db="EMBL/GenBank/DDBJ databases">
        <authorList>
            <person name="Weinstock G."/>
            <person name="Sodergren E."/>
            <person name="Clifton S."/>
            <person name="Fulton L."/>
            <person name="Fulton B."/>
            <person name="Courtney L."/>
            <person name="Fronick C."/>
            <person name="Harrison M."/>
            <person name="Strong C."/>
            <person name="Farmer C."/>
            <person name="Delahaunty K."/>
            <person name="Markovic C."/>
            <person name="Hall O."/>
            <person name="Minx P."/>
            <person name="Tomlinson C."/>
            <person name="Mitreva M."/>
            <person name="Nelson J."/>
            <person name="Hou S."/>
            <person name="Wollam A."/>
            <person name="Pepin K.H."/>
            <person name="Johnson M."/>
            <person name="Bhonagiri V."/>
            <person name="Nash W.E."/>
            <person name="Warren W."/>
            <person name="Chinwalla A."/>
            <person name="Mardis E.R."/>
            <person name="Wilson R.K."/>
        </authorList>
    </citation>
    <scope>NUCLEOTIDE SEQUENCE [LARGE SCALE GENOMIC DNA]</scope>
    <source>
        <strain evidence="1">ATCC 29256</strain>
    </source>
</reference>
<name>C6M5V3_NEISI</name>
<dbReference type="Proteomes" id="UP000005365">
    <property type="component" value="Unassembled WGS sequence"/>
</dbReference>
<keyword evidence="2" id="KW-1185">Reference proteome</keyword>
<evidence type="ECO:0000313" key="1">
    <source>
        <dbReference type="EMBL" id="EET44431.1"/>
    </source>
</evidence>
<protein>
    <submittedName>
        <fullName evidence="1">Uncharacterized protein</fullName>
    </submittedName>
</protein>
<evidence type="ECO:0000313" key="2">
    <source>
        <dbReference type="Proteomes" id="UP000005365"/>
    </source>
</evidence>